<proteinExistence type="predicted"/>
<keyword evidence="2 4" id="KW-0418">Kinase</keyword>
<dbReference type="InterPro" id="IPR011611">
    <property type="entry name" value="PfkB_dom"/>
</dbReference>
<dbReference type="Gene3D" id="3.40.1190.20">
    <property type="match status" value="1"/>
</dbReference>
<dbReference type="PROSITE" id="PS00584">
    <property type="entry name" value="PFKB_KINASES_2"/>
    <property type="match status" value="1"/>
</dbReference>
<evidence type="ECO:0000256" key="2">
    <source>
        <dbReference type="ARBA" id="ARBA00022777"/>
    </source>
</evidence>
<name>A0ABW5CSI5_9HYPH</name>
<dbReference type="SUPFAM" id="SSF53613">
    <property type="entry name" value="Ribokinase-like"/>
    <property type="match status" value="1"/>
</dbReference>
<dbReference type="GO" id="GO:0016301">
    <property type="term" value="F:kinase activity"/>
    <property type="evidence" value="ECO:0007669"/>
    <property type="project" value="UniProtKB-KW"/>
</dbReference>
<dbReference type="PANTHER" id="PTHR47098:SF2">
    <property type="entry name" value="PROTEIN MAK32"/>
    <property type="match status" value="1"/>
</dbReference>
<comment type="caution">
    <text evidence="4">The sequence shown here is derived from an EMBL/GenBank/DDBJ whole genome shotgun (WGS) entry which is preliminary data.</text>
</comment>
<dbReference type="Proteomes" id="UP001597371">
    <property type="component" value="Unassembled WGS sequence"/>
</dbReference>
<evidence type="ECO:0000313" key="5">
    <source>
        <dbReference type="Proteomes" id="UP001597371"/>
    </source>
</evidence>
<sequence>MAPDLVTVGGLTIDHVISASGAYALSQPGGNGAYSAVGALMWCERVGLVSRAVATYPAEVLERLEAAGIDMRGVHRSPERLSAGNWFVYDDEGHRNDRYRSVPEALAQAGFSGGRMTPGEVAQWLDILARRAAPDEISYSEFRHRHPLISSQVPADYLSAKGVHLAPSRIDVLRDMVALFAPAGMTITMDAGWQFADLAPEALAPLLAHVDAFLPSRVELEALYPGAGLADALALLAPLCRGTAAVKLGPQGVLVWDRCGGRAVQVPAIPTEALDPTGAGDSFCGGFLAGLVETGDAVEAARFGVISASRIVACFGAQGTLPVDREATRASLADAHAAILKSLR</sequence>
<accession>A0ABW5CSI5</accession>
<dbReference type="EC" id="2.7.1.-" evidence="4"/>
<protein>
    <submittedName>
        <fullName evidence="4">Carbohydrate kinase family protein</fullName>
        <ecNumber evidence="4">2.7.1.-</ecNumber>
    </submittedName>
</protein>
<dbReference type="InterPro" id="IPR029056">
    <property type="entry name" value="Ribokinase-like"/>
</dbReference>
<keyword evidence="1 4" id="KW-0808">Transferase</keyword>
<feature type="domain" description="Carbohydrate kinase PfkB" evidence="3">
    <location>
        <begin position="154"/>
        <end position="322"/>
    </location>
</feature>
<dbReference type="Pfam" id="PF00294">
    <property type="entry name" value="PfkB"/>
    <property type="match status" value="1"/>
</dbReference>
<organism evidence="4 5">
    <name type="scientific">Aureimonas populi</name>
    <dbReference type="NCBI Taxonomy" id="1701758"/>
    <lineage>
        <taxon>Bacteria</taxon>
        <taxon>Pseudomonadati</taxon>
        <taxon>Pseudomonadota</taxon>
        <taxon>Alphaproteobacteria</taxon>
        <taxon>Hyphomicrobiales</taxon>
        <taxon>Aurantimonadaceae</taxon>
        <taxon>Aureimonas</taxon>
    </lineage>
</organism>
<reference evidence="5" key="1">
    <citation type="journal article" date="2019" name="Int. J. Syst. Evol. Microbiol.">
        <title>The Global Catalogue of Microorganisms (GCM) 10K type strain sequencing project: providing services to taxonomists for standard genome sequencing and annotation.</title>
        <authorList>
            <consortium name="The Broad Institute Genomics Platform"/>
            <consortium name="The Broad Institute Genome Sequencing Center for Infectious Disease"/>
            <person name="Wu L."/>
            <person name="Ma J."/>
        </authorList>
    </citation>
    <scope>NUCLEOTIDE SEQUENCE [LARGE SCALE GENOMIC DNA]</scope>
    <source>
        <strain evidence="5">ZS-35-S2</strain>
    </source>
</reference>
<evidence type="ECO:0000313" key="4">
    <source>
        <dbReference type="EMBL" id="MFD2238952.1"/>
    </source>
</evidence>
<evidence type="ECO:0000256" key="1">
    <source>
        <dbReference type="ARBA" id="ARBA00022679"/>
    </source>
</evidence>
<dbReference type="RefSeq" id="WP_209737391.1">
    <property type="nucleotide sequence ID" value="NZ_CP072611.1"/>
</dbReference>
<keyword evidence="5" id="KW-1185">Reference proteome</keyword>
<gene>
    <name evidence="4" type="ORF">ACFSKQ_15980</name>
</gene>
<evidence type="ECO:0000259" key="3">
    <source>
        <dbReference type="Pfam" id="PF00294"/>
    </source>
</evidence>
<dbReference type="PANTHER" id="PTHR47098">
    <property type="entry name" value="PROTEIN MAK32"/>
    <property type="match status" value="1"/>
</dbReference>
<dbReference type="InterPro" id="IPR002173">
    <property type="entry name" value="Carboh/pur_kinase_PfkB_CS"/>
</dbReference>
<dbReference type="EMBL" id="JBHUIJ010000022">
    <property type="protein sequence ID" value="MFD2238952.1"/>
    <property type="molecule type" value="Genomic_DNA"/>
</dbReference>